<feature type="domain" description="Dienelactone hydrolase" evidence="2">
    <location>
        <begin position="78"/>
        <end position="281"/>
    </location>
</feature>
<reference evidence="3 4" key="1">
    <citation type="submission" date="2019-02" db="EMBL/GenBank/DDBJ databases">
        <title>Deep-cultivation of Planctomycetes and their phenomic and genomic characterization uncovers novel biology.</title>
        <authorList>
            <person name="Wiegand S."/>
            <person name="Jogler M."/>
            <person name="Boedeker C."/>
            <person name="Pinto D."/>
            <person name="Vollmers J."/>
            <person name="Rivas-Marin E."/>
            <person name="Kohn T."/>
            <person name="Peeters S.H."/>
            <person name="Heuer A."/>
            <person name="Rast P."/>
            <person name="Oberbeckmann S."/>
            <person name="Bunk B."/>
            <person name="Jeske O."/>
            <person name="Meyerdierks A."/>
            <person name="Storesund J.E."/>
            <person name="Kallscheuer N."/>
            <person name="Luecker S."/>
            <person name="Lage O.M."/>
            <person name="Pohl T."/>
            <person name="Merkel B.J."/>
            <person name="Hornburger P."/>
            <person name="Mueller R.-W."/>
            <person name="Bruemmer F."/>
            <person name="Labrenz M."/>
            <person name="Spormann A.M."/>
            <person name="Op den Camp H."/>
            <person name="Overmann J."/>
            <person name="Amann R."/>
            <person name="Jetten M.S.M."/>
            <person name="Mascher T."/>
            <person name="Medema M.H."/>
            <person name="Devos D.P."/>
            <person name="Kaster A.-K."/>
            <person name="Ovreas L."/>
            <person name="Rohde M."/>
            <person name="Galperin M.Y."/>
            <person name="Jogler C."/>
        </authorList>
    </citation>
    <scope>NUCLEOTIDE SEQUENCE [LARGE SCALE GENOMIC DNA]</scope>
    <source>
        <strain evidence="3 4">Pla163</strain>
    </source>
</reference>
<dbReference type="EMBL" id="CP036290">
    <property type="protein sequence ID" value="QDU83460.1"/>
    <property type="molecule type" value="Genomic_DNA"/>
</dbReference>
<protein>
    <submittedName>
        <fullName evidence="3">Dienelactone hydrolase family protein</fullName>
    </submittedName>
</protein>
<dbReference type="SUPFAM" id="SSF53474">
    <property type="entry name" value="alpha/beta-Hydrolases"/>
    <property type="match status" value="1"/>
</dbReference>
<name>A0A518CW76_9BACT</name>
<dbReference type="Pfam" id="PF01738">
    <property type="entry name" value="DLH"/>
    <property type="match status" value="1"/>
</dbReference>
<dbReference type="PANTHER" id="PTHR46623:SF6">
    <property type="entry name" value="ALPHA_BETA-HYDROLASES SUPERFAMILY PROTEIN"/>
    <property type="match status" value="1"/>
</dbReference>
<feature type="signal peptide" evidence="1">
    <location>
        <begin position="1"/>
        <end position="31"/>
    </location>
</feature>
<dbReference type="InterPro" id="IPR002925">
    <property type="entry name" value="Dienelactn_hydro"/>
</dbReference>
<dbReference type="GO" id="GO:0016787">
    <property type="term" value="F:hydrolase activity"/>
    <property type="evidence" value="ECO:0007669"/>
    <property type="project" value="UniProtKB-KW"/>
</dbReference>
<gene>
    <name evidence="3" type="ORF">Pla163_05590</name>
</gene>
<keyword evidence="3" id="KW-0378">Hydrolase</keyword>
<proteinExistence type="predicted"/>
<dbReference type="Gene3D" id="3.40.50.1820">
    <property type="entry name" value="alpha/beta hydrolase"/>
    <property type="match status" value="1"/>
</dbReference>
<dbReference type="Proteomes" id="UP000319342">
    <property type="component" value="Chromosome"/>
</dbReference>
<dbReference type="PROSITE" id="PS51257">
    <property type="entry name" value="PROKAR_LIPOPROTEIN"/>
    <property type="match status" value="1"/>
</dbReference>
<dbReference type="InterPro" id="IPR051049">
    <property type="entry name" value="Dienelactone_hydrolase-like"/>
</dbReference>
<dbReference type="PANTHER" id="PTHR46623">
    <property type="entry name" value="CARBOXYMETHYLENEBUTENOLIDASE-RELATED"/>
    <property type="match status" value="1"/>
</dbReference>
<feature type="chain" id="PRO_5021842446" evidence="1">
    <location>
        <begin position="32"/>
        <end position="284"/>
    </location>
</feature>
<accession>A0A518CW76</accession>
<sequence length="284" mass="30011" precursor="true">MQSLLRSRLLRRLPVLVLSTTALLIGATGCAGTEPDPAREIWTGALDQETFAALHELTDAEAPPALGDEITLSDGTSAYLSRAADPDAPGLIVIHEWWGLNDHIRHWTDRLAAAGYNAVAVDLYGGVVATTRDGAMAAMGSVDEAAATTTLRAAAGYLKGELGVKKYGSIGWCFGGGWSLRTALDQPDLDACVIFYGRLVTDPEQLAAIEAPVLGIFGLRDGSIPNELVDQFEAAARTAGVPSIRIAQYDAEHAFANPSSGRYDAAAANSAWSVVREFLAAELQ</sequence>
<keyword evidence="1" id="KW-0732">Signal</keyword>
<organism evidence="3 4">
    <name type="scientific">Rohdeia mirabilis</name>
    <dbReference type="NCBI Taxonomy" id="2528008"/>
    <lineage>
        <taxon>Bacteria</taxon>
        <taxon>Pseudomonadati</taxon>
        <taxon>Planctomycetota</taxon>
        <taxon>Planctomycetia</taxon>
        <taxon>Planctomycetia incertae sedis</taxon>
        <taxon>Rohdeia</taxon>
    </lineage>
</organism>
<evidence type="ECO:0000313" key="3">
    <source>
        <dbReference type="EMBL" id="QDU83460.1"/>
    </source>
</evidence>
<keyword evidence="4" id="KW-1185">Reference proteome</keyword>
<dbReference type="AlphaFoldDB" id="A0A518CW76"/>
<evidence type="ECO:0000313" key="4">
    <source>
        <dbReference type="Proteomes" id="UP000319342"/>
    </source>
</evidence>
<evidence type="ECO:0000259" key="2">
    <source>
        <dbReference type="Pfam" id="PF01738"/>
    </source>
</evidence>
<dbReference type="RefSeq" id="WP_145183186.1">
    <property type="nucleotide sequence ID" value="NZ_CP036290.1"/>
</dbReference>
<evidence type="ECO:0000256" key="1">
    <source>
        <dbReference type="SAM" id="SignalP"/>
    </source>
</evidence>
<dbReference type="OrthoDB" id="9771666at2"/>
<dbReference type="InterPro" id="IPR029058">
    <property type="entry name" value="AB_hydrolase_fold"/>
</dbReference>